<proteinExistence type="predicted"/>
<organism evidence="1">
    <name type="scientific">Cyprideis torosa</name>
    <dbReference type="NCBI Taxonomy" id="163714"/>
    <lineage>
        <taxon>Eukaryota</taxon>
        <taxon>Metazoa</taxon>
        <taxon>Ecdysozoa</taxon>
        <taxon>Arthropoda</taxon>
        <taxon>Crustacea</taxon>
        <taxon>Oligostraca</taxon>
        <taxon>Ostracoda</taxon>
        <taxon>Podocopa</taxon>
        <taxon>Podocopida</taxon>
        <taxon>Cytherocopina</taxon>
        <taxon>Cytheroidea</taxon>
        <taxon>Cytherideidae</taxon>
        <taxon>Cyprideis</taxon>
    </lineage>
</organism>
<gene>
    <name evidence="1" type="ORF">CTOB1V02_LOCUS6209</name>
</gene>
<dbReference type="EMBL" id="OB661482">
    <property type="protein sequence ID" value="CAD7228322.1"/>
    <property type="molecule type" value="Genomic_DNA"/>
</dbReference>
<evidence type="ECO:0000313" key="1">
    <source>
        <dbReference type="EMBL" id="CAD7228322.1"/>
    </source>
</evidence>
<protein>
    <submittedName>
        <fullName evidence="1">Uncharacterized protein</fullName>
    </submittedName>
</protein>
<reference evidence="1" key="1">
    <citation type="submission" date="2020-11" db="EMBL/GenBank/DDBJ databases">
        <authorList>
            <person name="Tran Van P."/>
        </authorList>
    </citation>
    <scope>NUCLEOTIDE SEQUENCE</scope>
</reference>
<accession>A0A7R8WB26</accession>
<dbReference type="AlphaFoldDB" id="A0A7R8WB26"/>
<sequence>MVSGRKLNNGFVLLLVVFSLTASAAPTDVIKEDLSRPDPADLDLIGEDLPTESLASSREGRQFYGGYISDPTNYAGPFSPMAFVSNTWETLRGYFGTSKLRSLKAPFVVIVVLVVITGLSLLLQVALIGGGLFAQLLPDGKVVFLVLRKLLMSTLGFIGFGRSLDEELSLAELVTKAVERYSGGGGDRFP</sequence>
<name>A0A7R8WB26_9CRUS</name>